<proteinExistence type="predicted"/>
<evidence type="ECO:0000259" key="2">
    <source>
        <dbReference type="PROSITE" id="PS50043"/>
    </source>
</evidence>
<dbReference type="SUPFAM" id="SSF48452">
    <property type="entry name" value="TPR-like"/>
    <property type="match status" value="1"/>
</dbReference>
<dbReference type="PANTHER" id="PTHR43214">
    <property type="entry name" value="TWO-COMPONENT RESPONSE REGULATOR"/>
    <property type="match status" value="1"/>
</dbReference>
<accession>A0A9W6QEZ4</accession>
<name>A0A9W6QEZ4_9ACTN</name>
<dbReference type="PANTHER" id="PTHR43214:SF42">
    <property type="entry name" value="TRANSCRIPTIONAL REGULATORY PROTEIN DESR"/>
    <property type="match status" value="1"/>
</dbReference>
<dbReference type="SUPFAM" id="SSF46894">
    <property type="entry name" value="C-terminal effector domain of the bipartite response regulators"/>
    <property type="match status" value="1"/>
</dbReference>
<dbReference type="PROSITE" id="PS50043">
    <property type="entry name" value="HTH_LUXR_2"/>
    <property type="match status" value="1"/>
</dbReference>
<dbReference type="InterPro" id="IPR000792">
    <property type="entry name" value="Tscrpt_reg_LuxR_C"/>
</dbReference>
<sequence>MDSESDSATAARTPLRLHGRAEEQRRLQDAFAGLRTGRGAAVVVTGEPGSGRSVLLAAAARSAAGCDVHRLGGVESEAALPWAWCQRLLLRLAEGLPAPPGGGTGVLADVLAGRCPPEAALAVASALHAVLAASPAGRPLLLCVDDAHLLDRVSLQVIGLLARRVHGLRAGLLLTAVAGHPALAVLDGIDTLRLPPLDDAAARLLLADAAPPGRPGGLCPATAAEALALAAGNPLALTELAAAARADDRRGPLVLPPDSRWRAGCGRRFRRLPDDARAVVAAVLVGGPLAPDALHAAARRAGWHPGAVDTALASGLVASAGDGTTAVPGRLLRRVLRAEVPRADRHAAHRLLADVLDPGRFRPHRALHRLAGGTGPAGRAAADLERATDRADHRTAGAVLENAADFAPRPGLRERWLTLAARHAFLAGESAHSRALLHRVPPDGVPAGTHAVRSLAEGELLLRDGAPSEAYRHLSLAAGLFPDDCRESAARALMLAGEAAFLAGDFAGYFALARRARPLRRADGTPAAHLVADHFAGMTATFEGRYGEAGRLLRNVMRLAGGTADAYWALWAAQAAYTLGDAARAHSFAAASADAARRRGETALVPAALVYQALAALLTDRCAAAEEAALDGLRLARRTGQRNLAVDHLAVLALVSALRGDGADAAARVRSVARQVSAWGLGRPAAFGRWASACADLADDRPADALARLAGMADDAVGRQTNLVIRQLATPHFVEAAVRCDRRANAAEALRGYHAWVASGTSAARLALAHRCHGLLERDDAAADEQFRQAALLHQRDGAVLELAKTELFHAHRLRRARKPGPARELLQEAVQIFQRFDAASWTRRATAELRATGARTRSPGDHGGRAAAELTPQQTRICELVARGATNQEVADALVLSVRTVEYHLRNVFTRLGVRSRVELASCFR</sequence>
<dbReference type="InterPro" id="IPR016032">
    <property type="entry name" value="Sig_transdc_resp-reg_C-effctor"/>
</dbReference>
<dbReference type="InterPro" id="IPR027417">
    <property type="entry name" value="P-loop_NTPase"/>
</dbReference>
<evidence type="ECO:0000313" key="4">
    <source>
        <dbReference type="Proteomes" id="UP001165041"/>
    </source>
</evidence>
<dbReference type="PROSITE" id="PS00622">
    <property type="entry name" value="HTH_LUXR_1"/>
    <property type="match status" value="1"/>
</dbReference>
<feature type="domain" description="HTH luxR-type" evidence="2">
    <location>
        <begin position="864"/>
        <end position="926"/>
    </location>
</feature>
<dbReference type="SMART" id="SM00421">
    <property type="entry name" value="HTH_LUXR"/>
    <property type="match status" value="1"/>
</dbReference>
<comment type="caution">
    <text evidence="3">The sequence shown here is derived from an EMBL/GenBank/DDBJ whole genome shotgun (WGS) entry which is preliminary data.</text>
</comment>
<dbReference type="Gene3D" id="1.10.10.10">
    <property type="entry name" value="Winged helix-like DNA-binding domain superfamily/Winged helix DNA-binding domain"/>
    <property type="match status" value="1"/>
</dbReference>
<dbReference type="InterPro" id="IPR036388">
    <property type="entry name" value="WH-like_DNA-bd_sf"/>
</dbReference>
<dbReference type="SUPFAM" id="SSF52540">
    <property type="entry name" value="P-loop containing nucleoside triphosphate hydrolases"/>
    <property type="match status" value="1"/>
</dbReference>
<evidence type="ECO:0000256" key="1">
    <source>
        <dbReference type="ARBA" id="ARBA00023125"/>
    </source>
</evidence>
<dbReference type="GO" id="GO:0006355">
    <property type="term" value="P:regulation of DNA-templated transcription"/>
    <property type="evidence" value="ECO:0007669"/>
    <property type="project" value="InterPro"/>
</dbReference>
<dbReference type="RefSeq" id="WP_285740735.1">
    <property type="nucleotide sequence ID" value="NZ_BSSA01000048.1"/>
</dbReference>
<protein>
    <submittedName>
        <fullName evidence="3">Helix-turn-helix transcriptional regulator</fullName>
    </submittedName>
</protein>
<dbReference type="InterPro" id="IPR039420">
    <property type="entry name" value="WalR-like"/>
</dbReference>
<dbReference type="Pfam" id="PF00196">
    <property type="entry name" value="GerE"/>
    <property type="match status" value="1"/>
</dbReference>
<dbReference type="InterPro" id="IPR011990">
    <property type="entry name" value="TPR-like_helical_dom_sf"/>
</dbReference>
<dbReference type="CDD" id="cd06170">
    <property type="entry name" value="LuxR_C_like"/>
    <property type="match status" value="1"/>
</dbReference>
<dbReference type="Proteomes" id="UP001165041">
    <property type="component" value="Unassembled WGS sequence"/>
</dbReference>
<gene>
    <name evidence="3" type="ORF">Kpho02_74870</name>
</gene>
<keyword evidence="1" id="KW-0238">DNA-binding</keyword>
<dbReference type="PRINTS" id="PR00038">
    <property type="entry name" value="HTHLUXR"/>
</dbReference>
<dbReference type="AlphaFoldDB" id="A0A9W6QEZ4"/>
<dbReference type="InterPro" id="IPR041664">
    <property type="entry name" value="AAA_16"/>
</dbReference>
<reference evidence="3" key="1">
    <citation type="submission" date="2023-02" db="EMBL/GenBank/DDBJ databases">
        <title>Kitasatospora phosalacinea NBRC 14627.</title>
        <authorList>
            <person name="Ichikawa N."/>
            <person name="Sato H."/>
            <person name="Tonouchi N."/>
        </authorList>
    </citation>
    <scope>NUCLEOTIDE SEQUENCE</scope>
    <source>
        <strain evidence="3">NBRC 14627</strain>
    </source>
</reference>
<organism evidence="3 4">
    <name type="scientific">Kitasatospora phosalacinea</name>
    <dbReference type="NCBI Taxonomy" id="2065"/>
    <lineage>
        <taxon>Bacteria</taxon>
        <taxon>Bacillati</taxon>
        <taxon>Actinomycetota</taxon>
        <taxon>Actinomycetes</taxon>
        <taxon>Kitasatosporales</taxon>
        <taxon>Streptomycetaceae</taxon>
        <taxon>Kitasatospora</taxon>
    </lineage>
</organism>
<evidence type="ECO:0000313" key="3">
    <source>
        <dbReference type="EMBL" id="GLW75190.1"/>
    </source>
</evidence>
<dbReference type="GO" id="GO:0003677">
    <property type="term" value="F:DNA binding"/>
    <property type="evidence" value="ECO:0007669"/>
    <property type="project" value="UniProtKB-KW"/>
</dbReference>
<dbReference type="EMBL" id="BSSA01000048">
    <property type="protein sequence ID" value="GLW75190.1"/>
    <property type="molecule type" value="Genomic_DNA"/>
</dbReference>
<dbReference type="Pfam" id="PF13191">
    <property type="entry name" value="AAA_16"/>
    <property type="match status" value="1"/>
</dbReference>